<accession>A0A1B1Y5K5</accession>
<dbReference type="PROSITE" id="PS52016">
    <property type="entry name" value="TONB_DEPENDENT_REC_3"/>
    <property type="match status" value="1"/>
</dbReference>
<dbReference type="InterPro" id="IPR037066">
    <property type="entry name" value="Plug_dom_sf"/>
</dbReference>
<dbReference type="SUPFAM" id="SSF56935">
    <property type="entry name" value="Porins"/>
    <property type="match status" value="1"/>
</dbReference>
<dbReference type="PANTHER" id="PTHR32552:SF89">
    <property type="entry name" value="CATECHOLATE SIDEROPHORE RECEPTOR FIU"/>
    <property type="match status" value="1"/>
</dbReference>
<evidence type="ECO:0000256" key="12">
    <source>
        <dbReference type="PROSITE-ProRule" id="PRU01360"/>
    </source>
</evidence>
<evidence type="ECO:0000256" key="14">
    <source>
        <dbReference type="SAM" id="SignalP"/>
    </source>
</evidence>
<protein>
    <submittedName>
        <fullName evidence="17">TonB-dependent receptor</fullName>
    </submittedName>
</protein>
<dbReference type="Pfam" id="PF07715">
    <property type="entry name" value="Plug"/>
    <property type="match status" value="1"/>
</dbReference>
<evidence type="ECO:0000313" key="17">
    <source>
        <dbReference type="EMBL" id="ANW96043.1"/>
    </source>
</evidence>
<evidence type="ECO:0000259" key="15">
    <source>
        <dbReference type="Pfam" id="PF00593"/>
    </source>
</evidence>
<dbReference type="RefSeq" id="WP_068825767.1">
    <property type="nucleotide sequence ID" value="NZ_CP014224.1"/>
</dbReference>
<dbReference type="OrthoDB" id="1122665at2"/>
<proteinExistence type="inferred from homology"/>
<keyword evidence="18" id="KW-1185">Reference proteome</keyword>
<feature type="chain" id="PRO_5008532481" evidence="14">
    <location>
        <begin position="24"/>
        <end position="942"/>
    </location>
</feature>
<keyword evidence="4" id="KW-0410">Iron transport</keyword>
<gene>
    <name evidence="17" type="ORF">AXE80_07025</name>
</gene>
<keyword evidence="7" id="KW-0408">Iron</keyword>
<dbReference type="Pfam" id="PF13715">
    <property type="entry name" value="CarbopepD_reg_2"/>
    <property type="match status" value="1"/>
</dbReference>
<comment type="subcellular location">
    <subcellularLocation>
        <location evidence="1 12">Cell outer membrane</location>
        <topology evidence="1 12">Multi-pass membrane protein</topology>
    </subcellularLocation>
</comment>
<dbReference type="Proteomes" id="UP000092967">
    <property type="component" value="Chromosome"/>
</dbReference>
<evidence type="ECO:0000256" key="8">
    <source>
        <dbReference type="ARBA" id="ARBA00023065"/>
    </source>
</evidence>
<evidence type="ECO:0000256" key="13">
    <source>
        <dbReference type="RuleBase" id="RU003357"/>
    </source>
</evidence>
<dbReference type="EMBL" id="CP014224">
    <property type="protein sequence ID" value="ANW96043.1"/>
    <property type="molecule type" value="Genomic_DNA"/>
</dbReference>
<dbReference type="GO" id="GO:0009279">
    <property type="term" value="C:cell outer membrane"/>
    <property type="evidence" value="ECO:0007669"/>
    <property type="project" value="UniProtKB-SubCell"/>
</dbReference>
<keyword evidence="17" id="KW-0675">Receptor</keyword>
<keyword evidence="11 12" id="KW-0998">Cell outer membrane</keyword>
<comment type="similarity">
    <text evidence="12 13">Belongs to the TonB-dependent receptor family.</text>
</comment>
<evidence type="ECO:0000256" key="4">
    <source>
        <dbReference type="ARBA" id="ARBA00022496"/>
    </source>
</evidence>
<dbReference type="KEGG" id="wfu:AXE80_07025"/>
<keyword evidence="6 14" id="KW-0732">Signal</keyword>
<dbReference type="PANTHER" id="PTHR32552">
    <property type="entry name" value="FERRICHROME IRON RECEPTOR-RELATED"/>
    <property type="match status" value="1"/>
</dbReference>
<feature type="signal peptide" evidence="14">
    <location>
        <begin position="1"/>
        <end position="23"/>
    </location>
</feature>
<name>A0A1B1Y5K5_9FLAO</name>
<dbReference type="Gene3D" id="2.170.130.10">
    <property type="entry name" value="TonB-dependent receptor, plug domain"/>
    <property type="match status" value="1"/>
</dbReference>
<evidence type="ECO:0000256" key="10">
    <source>
        <dbReference type="ARBA" id="ARBA00023136"/>
    </source>
</evidence>
<evidence type="ECO:0000256" key="7">
    <source>
        <dbReference type="ARBA" id="ARBA00023004"/>
    </source>
</evidence>
<dbReference type="Gene3D" id="2.60.40.1120">
    <property type="entry name" value="Carboxypeptidase-like, regulatory domain"/>
    <property type="match status" value="1"/>
</dbReference>
<evidence type="ECO:0000256" key="2">
    <source>
        <dbReference type="ARBA" id="ARBA00022448"/>
    </source>
</evidence>
<evidence type="ECO:0000256" key="6">
    <source>
        <dbReference type="ARBA" id="ARBA00022729"/>
    </source>
</evidence>
<sequence>MNKTIINRSPLVLLCLIVNSVFAQQIIKGKVLDENNQPIPAAVVEIKGLNSSVLTNEYGSFEFEELAPQAYSVKASSLGYQSQIKKINLTKHSNVLTFRLVETYENLNTVVVTGTFDSRKQLESSTSVSVLNNDELSKLVPRGTADLLRNIPGTFTDASAGEVFTKVYSRGVSASAEDDLGWYYTSLQEDGLPVSLMQHSYFGPDLFYRSDVTTERVEAIRGGSSAITAMNAPGGIYNFISLNKTESFGGQAQLTSGIQGDNNAYHKVELALNGDLGNNWFYNVGGHFRQDEGARNVDFTFSKGGQVKANIIKKNDSGYFKFYAKYLNDKTNRWNGVTAKNWNNPTAVYGQDFNTTSQLLPSINASIPDGRNATGTSYNSFNPSQGVLAKDIVGGFDFSQKLGNDWNLKNNIKLSHKSANWQTTISNAFVSLSNPLAYFITGAGFPIGKVVFKDANTGATLAQVDNSGSLAEEEKDRTFNYIDGSLPNDALLGAAGWYKDTKATEIMDQLVVNKKWENHNFNTGLDFGYSNTNHYTQSSFVFATYENNPRNMVVTLENPGEPVIALSDKNGVSNYGGLIFEKAEATLFQSAVFVNDLWDINEQFQLDAGLRFENIYHKGDKYRAEPFSQAGGFDGDSQTDYDNGLLRPNGTVDAFDFNYHYLSYSLGLNYKVNSDLVLFGRYSKGNKAPEFDYYFNNFTNVPIPKKGEVQNIQQYEFGVKYDAKNFYVSATNFISILENIGTTNFEFDGTNGTIFYTPTQYNSSRTLGTEIESMYQPFDFLRFNLNGVIQDATSNDWTIYDAGGTVDTSDDSIVRFDDQTLPFNPSLMFNFKTTYLRDNFYTFFDTQYMGKRYGNIANGFELPSYFTFDLGAGYNFTKNLELSVNVTNLFNSDGLANFFGPNSFGGNANQATPEFVTNNPDQNFIVVPILPRGIFAKVNYTF</sequence>
<evidence type="ECO:0000256" key="11">
    <source>
        <dbReference type="ARBA" id="ARBA00023237"/>
    </source>
</evidence>
<evidence type="ECO:0000256" key="9">
    <source>
        <dbReference type="ARBA" id="ARBA00023077"/>
    </source>
</evidence>
<keyword evidence="3 12" id="KW-1134">Transmembrane beta strand</keyword>
<dbReference type="InterPro" id="IPR039426">
    <property type="entry name" value="TonB-dep_rcpt-like"/>
</dbReference>
<keyword evidence="5 12" id="KW-0812">Transmembrane</keyword>
<evidence type="ECO:0000256" key="3">
    <source>
        <dbReference type="ARBA" id="ARBA00022452"/>
    </source>
</evidence>
<dbReference type="GO" id="GO:0015344">
    <property type="term" value="F:siderophore uptake transmembrane transporter activity"/>
    <property type="evidence" value="ECO:0007669"/>
    <property type="project" value="TreeGrafter"/>
</dbReference>
<dbReference type="AlphaFoldDB" id="A0A1B1Y5K5"/>
<evidence type="ECO:0000259" key="16">
    <source>
        <dbReference type="Pfam" id="PF07715"/>
    </source>
</evidence>
<dbReference type="Gene3D" id="2.40.170.20">
    <property type="entry name" value="TonB-dependent receptor, beta-barrel domain"/>
    <property type="match status" value="1"/>
</dbReference>
<keyword evidence="2 12" id="KW-0813">Transport</keyword>
<feature type="domain" description="TonB-dependent receptor-like beta-barrel" evidence="15">
    <location>
        <begin position="459"/>
        <end position="889"/>
    </location>
</feature>
<reference evidence="17 18" key="1">
    <citation type="submission" date="2016-02" db="EMBL/GenBank/DDBJ databases">
        <authorList>
            <person name="Wen L."/>
            <person name="He K."/>
            <person name="Yang H."/>
        </authorList>
    </citation>
    <scope>NUCLEOTIDE SEQUENCE [LARGE SCALE GENOMIC DNA]</scope>
    <source>
        <strain evidence="17 18">CZ1127</strain>
    </source>
</reference>
<dbReference type="InterPro" id="IPR036942">
    <property type="entry name" value="Beta-barrel_TonB_sf"/>
</dbReference>
<dbReference type="SUPFAM" id="SSF49464">
    <property type="entry name" value="Carboxypeptidase regulatory domain-like"/>
    <property type="match status" value="1"/>
</dbReference>
<keyword evidence="9 13" id="KW-0798">TonB box</keyword>
<keyword evidence="8" id="KW-0406">Ion transport</keyword>
<evidence type="ECO:0000256" key="1">
    <source>
        <dbReference type="ARBA" id="ARBA00004571"/>
    </source>
</evidence>
<organism evidence="17 18">
    <name type="scientific">Wenyingzhuangia fucanilytica</name>
    <dbReference type="NCBI Taxonomy" id="1790137"/>
    <lineage>
        <taxon>Bacteria</taxon>
        <taxon>Pseudomonadati</taxon>
        <taxon>Bacteroidota</taxon>
        <taxon>Flavobacteriia</taxon>
        <taxon>Flavobacteriales</taxon>
        <taxon>Flavobacteriaceae</taxon>
        <taxon>Wenyingzhuangia</taxon>
    </lineage>
</organism>
<feature type="domain" description="TonB-dependent receptor plug" evidence="16">
    <location>
        <begin position="121"/>
        <end position="236"/>
    </location>
</feature>
<evidence type="ECO:0000313" key="18">
    <source>
        <dbReference type="Proteomes" id="UP000092967"/>
    </source>
</evidence>
<dbReference type="InterPro" id="IPR012910">
    <property type="entry name" value="Plug_dom"/>
</dbReference>
<dbReference type="STRING" id="1790137.AXE80_07025"/>
<dbReference type="Pfam" id="PF00593">
    <property type="entry name" value="TonB_dep_Rec_b-barrel"/>
    <property type="match status" value="1"/>
</dbReference>
<keyword evidence="10 12" id="KW-0472">Membrane</keyword>
<dbReference type="InterPro" id="IPR008969">
    <property type="entry name" value="CarboxyPept-like_regulatory"/>
</dbReference>
<dbReference type="InterPro" id="IPR000531">
    <property type="entry name" value="Beta-barrel_TonB"/>
</dbReference>
<evidence type="ECO:0000256" key="5">
    <source>
        <dbReference type="ARBA" id="ARBA00022692"/>
    </source>
</evidence>